<proteinExistence type="predicted"/>
<protein>
    <submittedName>
        <fullName evidence="1">Uncharacterized protein</fullName>
    </submittedName>
</protein>
<reference evidence="1" key="1">
    <citation type="journal article" date="2020" name="Nature">
        <title>Giant virus diversity and host interactions through global metagenomics.</title>
        <authorList>
            <person name="Schulz F."/>
            <person name="Roux S."/>
            <person name="Paez-Espino D."/>
            <person name="Jungbluth S."/>
            <person name="Walsh D.A."/>
            <person name="Denef V.J."/>
            <person name="McMahon K.D."/>
            <person name="Konstantinidis K.T."/>
            <person name="Eloe-Fadrosh E.A."/>
            <person name="Kyrpides N.C."/>
            <person name="Woyke T."/>
        </authorList>
    </citation>
    <scope>NUCLEOTIDE SEQUENCE</scope>
    <source>
        <strain evidence="1">GVMAG-M-3300023174-24</strain>
    </source>
</reference>
<sequence length="31" mass="3836">MEQKSHFKYSGGIKNHLNKKKYFIYISIYIR</sequence>
<dbReference type="EMBL" id="MN739632">
    <property type="protein sequence ID" value="QHT17227.1"/>
    <property type="molecule type" value="Genomic_DNA"/>
</dbReference>
<evidence type="ECO:0000313" key="1">
    <source>
        <dbReference type="EMBL" id="QHT17227.1"/>
    </source>
</evidence>
<name>A0A6C0DL07_9ZZZZ</name>
<organism evidence="1">
    <name type="scientific">viral metagenome</name>
    <dbReference type="NCBI Taxonomy" id="1070528"/>
    <lineage>
        <taxon>unclassified sequences</taxon>
        <taxon>metagenomes</taxon>
        <taxon>organismal metagenomes</taxon>
    </lineage>
</organism>
<dbReference type="AlphaFoldDB" id="A0A6C0DL07"/>
<accession>A0A6C0DL07</accession>